<feature type="transmembrane region" description="Helical" evidence="1">
    <location>
        <begin position="186"/>
        <end position="204"/>
    </location>
</feature>
<protein>
    <submittedName>
        <fullName evidence="2">Uncharacterized protein</fullName>
    </submittedName>
</protein>
<name>V6IYD0_9BACL</name>
<dbReference type="eggNOG" id="ENOG5031PIN">
    <property type="taxonomic scope" value="Bacteria"/>
</dbReference>
<dbReference type="OrthoDB" id="258743at2"/>
<sequence>MSGAEWAMIAVKIIGLTLSEFISLLGGIVACGFILGTLEREANIRMIRLFGMKGIYVTAWLGTPIHELGHAFMCLIFRHKVTEIKLLQAIGPDGTIGYVRHAYNPGSLYQRIGNLFIGVAPLISGSLAIALCARLLVPRTSTLFSGYLSGAPRLFSLFDLPSWVALGRAMQTVFQHLFAVQHFADPYFWLFLLAALCISSRMSLSAEDIRGAKSGAGALFLFFLLTNAISVLLDPSLHGQMMQWIARFNFVLMMMLSLSVFFSFLVYFLSNLLYLVMRRMKNE</sequence>
<dbReference type="PATRIC" id="fig|1395513.3.peg.1381"/>
<proteinExistence type="predicted"/>
<keyword evidence="1" id="KW-1133">Transmembrane helix</keyword>
<evidence type="ECO:0000256" key="1">
    <source>
        <dbReference type="SAM" id="Phobius"/>
    </source>
</evidence>
<feature type="transmembrane region" description="Helical" evidence="1">
    <location>
        <begin position="216"/>
        <end position="233"/>
    </location>
</feature>
<dbReference type="AlphaFoldDB" id="V6IYD0"/>
<feature type="transmembrane region" description="Helical" evidence="1">
    <location>
        <begin position="253"/>
        <end position="277"/>
    </location>
</feature>
<feature type="transmembrane region" description="Helical" evidence="1">
    <location>
        <begin position="6"/>
        <end position="35"/>
    </location>
</feature>
<comment type="caution">
    <text evidence="2">The sequence shown here is derived from an EMBL/GenBank/DDBJ whole genome shotgun (WGS) entry which is preliminary data.</text>
</comment>
<dbReference type="Proteomes" id="UP000018296">
    <property type="component" value="Unassembled WGS sequence"/>
</dbReference>
<feature type="transmembrane region" description="Helical" evidence="1">
    <location>
        <begin position="55"/>
        <end position="78"/>
    </location>
</feature>
<reference evidence="2 3" key="1">
    <citation type="journal article" date="2013" name="Genome Announc.">
        <title>Genome Sequence of Sporolactobacillus laevolacticus DSM442, an Efficient Polymer-Grade D-Lactate Producer from Agricultural Waste Cottonseed as a Nitrogen Source.</title>
        <authorList>
            <person name="Wang H."/>
            <person name="Wang L."/>
            <person name="Ju J."/>
            <person name="Yu B."/>
            <person name="Ma Y."/>
        </authorList>
    </citation>
    <scope>NUCLEOTIDE SEQUENCE [LARGE SCALE GENOMIC DNA]</scope>
    <source>
        <strain evidence="2 3">DSM 442</strain>
    </source>
</reference>
<keyword evidence="1" id="KW-0472">Membrane</keyword>
<dbReference type="RefSeq" id="WP_023509639.1">
    <property type="nucleotide sequence ID" value="NZ_AWTC01000005.1"/>
</dbReference>
<dbReference type="EMBL" id="AWTC01000005">
    <property type="protein sequence ID" value="EST12478.1"/>
    <property type="molecule type" value="Genomic_DNA"/>
</dbReference>
<keyword evidence="3" id="KW-1185">Reference proteome</keyword>
<organism evidence="2 3">
    <name type="scientific">Sporolactobacillus laevolacticus DSM 442</name>
    <dbReference type="NCBI Taxonomy" id="1395513"/>
    <lineage>
        <taxon>Bacteria</taxon>
        <taxon>Bacillati</taxon>
        <taxon>Bacillota</taxon>
        <taxon>Bacilli</taxon>
        <taxon>Bacillales</taxon>
        <taxon>Sporolactobacillaceae</taxon>
        <taxon>Sporolactobacillus</taxon>
    </lineage>
</organism>
<gene>
    <name evidence="2" type="ORF">P343_06815</name>
</gene>
<feature type="transmembrane region" description="Helical" evidence="1">
    <location>
        <begin position="115"/>
        <end position="137"/>
    </location>
</feature>
<keyword evidence="1" id="KW-0812">Transmembrane</keyword>
<dbReference type="STRING" id="1395513.P343_06815"/>
<evidence type="ECO:0000313" key="2">
    <source>
        <dbReference type="EMBL" id="EST12478.1"/>
    </source>
</evidence>
<accession>V6IYD0</accession>
<evidence type="ECO:0000313" key="3">
    <source>
        <dbReference type="Proteomes" id="UP000018296"/>
    </source>
</evidence>